<evidence type="ECO:0000259" key="10">
    <source>
        <dbReference type="Pfam" id="PF01764"/>
    </source>
</evidence>
<evidence type="ECO:0000256" key="8">
    <source>
        <dbReference type="ARBA" id="ARBA00041313"/>
    </source>
</evidence>
<keyword evidence="2" id="KW-0719">Serine esterase</keyword>
<comment type="catalytic activity">
    <reaction evidence="6">
        <text>feruloyl-polysaccharide + H2O = ferulate + polysaccharide.</text>
        <dbReference type="EC" id="3.1.1.73"/>
    </reaction>
</comment>
<feature type="domain" description="Mono-/di-acylglycerol lipase N-terminal" evidence="11">
    <location>
        <begin position="11"/>
        <end position="78"/>
    </location>
</feature>
<dbReference type="SMR" id="A0A100IRB1"/>
<dbReference type="PaxDb" id="5061-CADANGAP00007611"/>
<dbReference type="EMBL" id="BCMY01000018">
    <property type="protein sequence ID" value="GAQ45897.1"/>
    <property type="molecule type" value="Genomic_DNA"/>
</dbReference>
<dbReference type="GO" id="GO:0045493">
    <property type="term" value="P:xylan catabolic process"/>
    <property type="evidence" value="ECO:0007669"/>
    <property type="project" value="UniProtKB-KW"/>
</dbReference>
<dbReference type="InterPro" id="IPR029058">
    <property type="entry name" value="AB_hydrolase_fold"/>
</dbReference>
<feature type="domain" description="Fungal lipase-type" evidence="10">
    <location>
        <begin position="106"/>
        <end position="238"/>
    </location>
</feature>
<proteinExistence type="inferred from homology"/>
<keyword evidence="5" id="KW-0378">Hydrolase</keyword>
<dbReference type="InterPro" id="IPR051299">
    <property type="entry name" value="AB_hydrolase_lip/est"/>
</dbReference>
<evidence type="ECO:0000256" key="4">
    <source>
        <dbReference type="ARBA" id="ARBA00022729"/>
    </source>
</evidence>
<feature type="chain" id="PRO_5007087655" description="feruloyl esterase" evidence="9">
    <location>
        <begin position="20"/>
        <end position="298"/>
    </location>
</feature>
<evidence type="ECO:0000256" key="7">
    <source>
        <dbReference type="ARBA" id="ARBA00037991"/>
    </source>
</evidence>
<dbReference type="Gene3D" id="3.40.50.1820">
    <property type="entry name" value="alpha/beta hydrolase"/>
    <property type="match status" value="1"/>
</dbReference>
<dbReference type="OMA" id="HRWYTIY"/>
<dbReference type="Pfam" id="PF01764">
    <property type="entry name" value="Lipase_3"/>
    <property type="match status" value="1"/>
</dbReference>
<dbReference type="SUPFAM" id="SSF53474">
    <property type="entry name" value="alpha/beta-Hydrolases"/>
    <property type="match status" value="1"/>
</dbReference>
<dbReference type="VEuPathDB" id="FungiDB:M747DRAFT_282590"/>
<gene>
    <name evidence="12" type="ORF">ABL_08558</name>
</gene>
<feature type="signal peptide" evidence="9">
    <location>
        <begin position="1"/>
        <end position="19"/>
    </location>
</feature>
<organism evidence="12 13">
    <name type="scientific">Aspergillus niger</name>
    <dbReference type="NCBI Taxonomy" id="5061"/>
    <lineage>
        <taxon>Eukaryota</taxon>
        <taxon>Fungi</taxon>
        <taxon>Dikarya</taxon>
        <taxon>Ascomycota</taxon>
        <taxon>Pezizomycotina</taxon>
        <taxon>Eurotiomycetes</taxon>
        <taxon>Eurotiomycetidae</taxon>
        <taxon>Eurotiales</taxon>
        <taxon>Aspergillaceae</taxon>
        <taxon>Aspergillus</taxon>
        <taxon>Aspergillus subgen. Circumdati</taxon>
    </lineage>
</organism>
<reference evidence="13" key="1">
    <citation type="journal article" date="2016" name="Genome Announc.">
        <title>Draft genome sequence of Aspergillus niger strain An76.</title>
        <authorList>
            <person name="Gong W."/>
            <person name="Cheng Z."/>
            <person name="Zhang H."/>
            <person name="Liu L."/>
            <person name="Gao P."/>
            <person name="Wang L."/>
        </authorList>
    </citation>
    <scope>NUCLEOTIDE SEQUENCE [LARGE SCALE GENOMIC DNA]</scope>
    <source>
        <strain evidence="13">An76</strain>
    </source>
</reference>
<dbReference type="InterPro" id="IPR002921">
    <property type="entry name" value="Fungal_lipase-type"/>
</dbReference>
<evidence type="ECO:0000256" key="5">
    <source>
        <dbReference type="ARBA" id="ARBA00022801"/>
    </source>
</evidence>
<dbReference type="Proteomes" id="UP000068243">
    <property type="component" value="Unassembled WGS sequence"/>
</dbReference>
<sequence length="298" mass="32082">MFFRREFGAVAALSVLAYAAPAPAPMQRRDISSTVLDNIDLFAQYSAAAYCSSNIESTGTTLTCDVGNCPLVEAAGATTIDEFDDSSSYGDPTGFIAVDPTNELIVLALRGSSDISNWIADLDFGLTSVSSICDGCEMHKGFYEAWEVIADTITSKVEAAVSSYPDYSIVFTGHSYGAALAAIAATVLRNAGYTLDLYNFGQPRIGNLALADYITDQNMGSNYRVTHTDDIVPKLPPKLLGYHHFSPEYWITSGNDVTVTTSDVTEVVGVDSTDGNDGTLLDSTTAHRWYTIYIIKTE</sequence>
<evidence type="ECO:0000313" key="13">
    <source>
        <dbReference type="Proteomes" id="UP000068243"/>
    </source>
</evidence>
<dbReference type="CDD" id="cd00519">
    <property type="entry name" value="Lipase_3"/>
    <property type="match status" value="1"/>
</dbReference>
<comment type="caution">
    <text evidence="12">The sequence shown here is derived from an EMBL/GenBank/DDBJ whole genome shotgun (WGS) entry which is preliminary data.</text>
</comment>
<protein>
    <recommendedName>
        <fullName evidence="1">feruloyl esterase</fullName>
        <ecNumber evidence="1">3.1.1.73</ecNumber>
    </recommendedName>
    <alternativeName>
        <fullName evidence="8">Ferulic acid esterase A</fullName>
    </alternativeName>
</protein>
<keyword evidence="4 9" id="KW-0732">Signal</keyword>
<dbReference type="EC" id="3.1.1.73" evidence="1"/>
<evidence type="ECO:0000256" key="3">
    <source>
        <dbReference type="ARBA" id="ARBA00022651"/>
    </source>
</evidence>
<dbReference type="VEuPathDB" id="FungiDB:An09g02180"/>
<comment type="similarity">
    <text evidence="7">Belongs to the AB hydrolase superfamily. FaeA family.</text>
</comment>
<dbReference type="PANTHER" id="PTHR46640">
    <property type="entry name" value="TRIACYLGLYCEROL LIPASE, PUTATIVE (AFU_ORTHOLOGUE AFUA_6G06510)-RELATED"/>
    <property type="match status" value="1"/>
</dbReference>
<evidence type="ECO:0000256" key="6">
    <source>
        <dbReference type="ARBA" id="ARBA00034075"/>
    </source>
</evidence>
<dbReference type="GO" id="GO:0030600">
    <property type="term" value="F:feruloyl esterase activity"/>
    <property type="evidence" value="ECO:0007669"/>
    <property type="project" value="UniProtKB-EC"/>
</dbReference>
<dbReference type="Pfam" id="PF03893">
    <property type="entry name" value="Lipase3_N"/>
    <property type="match status" value="1"/>
</dbReference>
<dbReference type="VEuPathDB" id="FungiDB:ASPNIDRAFT2_1180662"/>
<evidence type="ECO:0000313" key="12">
    <source>
        <dbReference type="EMBL" id="GAQ45897.1"/>
    </source>
</evidence>
<keyword evidence="3" id="KW-0119">Carbohydrate metabolism</keyword>
<evidence type="ECO:0000256" key="2">
    <source>
        <dbReference type="ARBA" id="ARBA00022487"/>
    </source>
</evidence>
<evidence type="ECO:0000256" key="9">
    <source>
        <dbReference type="SAM" id="SignalP"/>
    </source>
</evidence>
<dbReference type="AlphaFoldDB" id="A0A100IRB1"/>
<keyword evidence="3" id="KW-0858">Xylan degradation</keyword>
<name>A0A100IRB1_ASPNG</name>
<dbReference type="OrthoDB" id="426718at2759"/>
<evidence type="ECO:0000256" key="1">
    <source>
        <dbReference type="ARBA" id="ARBA00013091"/>
    </source>
</evidence>
<dbReference type="GO" id="GO:0016042">
    <property type="term" value="P:lipid catabolic process"/>
    <property type="evidence" value="ECO:0007669"/>
    <property type="project" value="InterPro"/>
</dbReference>
<evidence type="ECO:0000259" key="11">
    <source>
        <dbReference type="Pfam" id="PF03893"/>
    </source>
</evidence>
<keyword evidence="3" id="KW-0624">Polysaccharide degradation</keyword>
<accession>A0A100IRB1</accession>
<dbReference type="VEuPathDB" id="FungiDB:ATCC64974_11220"/>
<dbReference type="InterPro" id="IPR005592">
    <property type="entry name" value="Mono/diacylglycerol_lipase_N"/>
</dbReference>
<dbReference type="PANTHER" id="PTHR46640:SF1">
    <property type="entry name" value="FUNGAL LIPASE-LIKE DOMAIN-CONTAINING PROTEIN-RELATED"/>
    <property type="match status" value="1"/>
</dbReference>